<sequence length="144" mass="15987">MEPQRFFVGVKGVIVVAGRVLLLQRRDRERGRFWELPGGRMEVGEEIEATLRRELGEEVPGIAVVEVGVLLHAARVPDDERGLVLLFYRVRAIVPAVVPSEEHVGHCWARAEDLPDLARDDAPVPIFPYTLAAVRKAFDSAASP</sequence>
<reference evidence="4" key="1">
    <citation type="submission" date="2020-02" db="EMBL/GenBank/DDBJ databases">
        <authorList>
            <person name="Meier V. D."/>
        </authorList>
    </citation>
    <scope>NUCLEOTIDE SEQUENCE</scope>
    <source>
        <strain evidence="4">AVDCRST_MAG88</strain>
    </source>
</reference>
<accession>A0A6J4VGF0</accession>
<name>A0A6J4VGF0_9BACT</name>
<feature type="domain" description="Nudix hydrolase" evidence="3">
    <location>
        <begin position="5"/>
        <end position="132"/>
    </location>
</feature>
<dbReference type="PROSITE" id="PS51462">
    <property type="entry name" value="NUDIX"/>
    <property type="match status" value="1"/>
</dbReference>
<dbReference type="Gene3D" id="3.90.79.10">
    <property type="entry name" value="Nucleoside Triphosphate Pyrophosphohydrolase"/>
    <property type="match status" value="1"/>
</dbReference>
<evidence type="ECO:0000259" key="3">
    <source>
        <dbReference type="PROSITE" id="PS51462"/>
    </source>
</evidence>
<dbReference type="PANTHER" id="PTHR43046:SF14">
    <property type="entry name" value="MUTT_NUDIX FAMILY PROTEIN"/>
    <property type="match status" value="1"/>
</dbReference>
<dbReference type="GO" id="GO:0016787">
    <property type="term" value="F:hydrolase activity"/>
    <property type="evidence" value="ECO:0007669"/>
    <property type="project" value="UniProtKB-KW"/>
</dbReference>
<keyword evidence="2" id="KW-0378">Hydrolase</keyword>
<comment type="cofactor">
    <cofactor evidence="1">
        <name>Mg(2+)</name>
        <dbReference type="ChEBI" id="CHEBI:18420"/>
    </cofactor>
</comment>
<proteinExistence type="predicted"/>
<dbReference type="InterPro" id="IPR000086">
    <property type="entry name" value="NUDIX_hydrolase_dom"/>
</dbReference>
<dbReference type="Pfam" id="PF00293">
    <property type="entry name" value="NUDIX"/>
    <property type="match status" value="1"/>
</dbReference>
<evidence type="ECO:0000256" key="2">
    <source>
        <dbReference type="ARBA" id="ARBA00022801"/>
    </source>
</evidence>
<protein>
    <recommendedName>
        <fullName evidence="3">Nudix hydrolase domain-containing protein</fullName>
    </recommendedName>
</protein>
<evidence type="ECO:0000313" key="4">
    <source>
        <dbReference type="EMBL" id="CAA9575107.1"/>
    </source>
</evidence>
<organism evidence="4">
    <name type="scientific">uncultured Thermomicrobiales bacterium</name>
    <dbReference type="NCBI Taxonomy" id="1645740"/>
    <lineage>
        <taxon>Bacteria</taxon>
        <taxon>Pseudomonadati</taxon>
        <taxon>Thermomicrobiota</taxon>
        <taxon>Thermomicrobia</taxon>
        <taxon>Thermomicrobiales</taxon>
        <taxon>environmental samples</taxon>
    </lineage>
</organism>
<gene>
    <name evidence="4" type="ORF">AVDCRST_MAG88-2741</name>
</gene>
<evidence type="ECO:0000256" key="1">
    <source>
        <dbReference type="ARBA" id="ARBA00001946"/>
    </source>
</evidence>
<dbReference type="EMBL" id="CADCWM010000666">
    <property type="protein sequence ID" value="CAA9575107.1"/>
    <property type="molecule type" value="Genomic_DNA"/>
</dbReference>
<dbReference type="InterPro" id="IPR015797">
    <property type="entry name" value="NUDIX_hydrolase-like_dom_sf"/>
</dbReference>
<dbReference type="SUPFAM" id="SSF55811">
    <property type="entry name" value="Nudix"/>
    <property type="match status" value="1"/>
</dbReference>
<dbReference type="AlphaFoldDB" id="A0A6J4VGF0"/>
<dbReference type="PANTHER" id="PTHR43046">
    <property type="entry name" value="GDP-MANNOSE MANNOSYL HYDROLASE"/>
    <property type="match status" value="1"/>
</dbReference>